<feature type="coiled-coil region" evidence="1">
    <location>
        <begin position="72"/>
        <end position="99"/>
    </location>
</feature>
<sequence>MGKIDRALYSAEWSLKYPAWSYKVLCRLCSDHTPLIRWHENYQKSRNASFRFHNMWTTHPRFMDLAWNKLVFGKLETRIKDESTKLERLQLEFQSHTNNEDLAVEVVNQDFAVEALLEQEEQMWK</sequence>
<gene>
    <name evidence="2" type="ORF">IFM89_030875</name>
</gene>
<proteinExistence type="predicted"/>
<dbReference type="PANTHER" id="PTHR33710:SF71">
    <property type="entry name" value="ENDONUCLEASE_EXONUCLEASE_PHOSPHATASE DOMAIN-CONTAINING PROTEIN"/>
    <property type="match status" value="1"/>
</dbReference>
<evidence type="ECO:0000256" key="1">
    <source>
        <dbReference type="SAM" id="Coils"/>
    </source>
</evidence>
<name>A0A835IFC6_9MAGN</name>
<keyword evidence="1" id="KW-0175">Coiled coil</keyword>
<dbReference type="AlphaFoldDB" id="A0A835IFC6"/>
<accession>A0A835IFC6</accession>
<reference evidence="2 3" key="1">
    <citation type="submission" date="2020-10" db="EMBL/GenBank/DDBJ databases">
        <title>The Coptis chinensis genome and diversification of protoberbering-type alkaloids.</title>
        <authorList>
            <person name="Wang B."/>
            <person name="Shu S."/>
            <person name="Song C."/>
            <person name="Liu Y."/>
        </authorList>
    </citation>
    <scope>NUCLEOTIDE SEQUENCE [LARGE SCALE GENOMIC DNA]</scope>
    <source>
        <strain evidence="2">HL-2020</strain>
        <tissue evidence="2">Leaf</tissue>
    </source>
</reference>
<evidence type="ECO:0000313" key="2">
    <source>
        <dbReference type="EMBL" id="KAF9616641.1"/>
    </source>
</evidence>
<organism evidence="2 3">
    <name type="scientific">Coptis chinensis</name>
    <dbReference type="NCBI Taxonomy" id="261450"/>
    <lineage>
        <taxon>Eukaryota</taxon>
        <taxon>Viridiplantae</taxon>
        <taxon>Streptophyta</taxon>
        <taxon>Embryophyta</taxon>
        <taxon>Tracheophyta</taxon>
        <taxon>Spermatophyta</taxon>
        <taxon>Magnoliopsida</taxon>
        <taxon>Ranunculales</taxon>
        <taxon>Ranunculaceae</taxon>
        <taxon>Coptidoideae</taxon>
        <taxon>Coptis</taxon>
    </lineage>
</organism>
<dbReference type="PANTHER" id="PTHR33710">
    <property type="entry name" value="BNAC02G09200D PROTEIN"/>
    <property type="match status" value="1"/>
</dbReference>
<evidence type="ECO:0000313" key="3">
    <source>
        <dbReference type="Proteomes" id="UP000631114"/>
    </source>
</evidence>
<protein>
    <submittedName>
        <fullName evidence="2">Uncharacterized protein</fullName>
    </submittedName>
</protein>
<comment type="caution">
    <text evidence="2">The sequence shown here is derived from an EMBL/GenBank/DDBJ whole genome shotgun (WGS) entry which is preliminary data.</text>
</comment>
<dbReference type="Proteomes" id="UP000631114">
    <property type="component" value="Unassembled WGS sequence"/>
</dbReference>
<dbReference type="EMBL" id="JADFTS010000003">
    <property type="protein sequence ID" value="KAF9616641.1"/>
    <property type="molecule type" value="Genomic_DNA"/>
</dbReference>
<keyword evidence="3" id="KW-1185">Reference proteome</keyword>